<evidence type="ECO:0000313" key="1">
    <source>
        <dbReference type="EMBL" id="GGA24120.1"/>
    </source>
</evidence>
<dbReference type="AlphaFoldDB" id="A0A916R082"/>
<sequence>MFESHEILSNLRRPKILISAARLGLAQYRRDSDLRYITGTSRTPTRDLAIETLLRREALMETDRKEGAAGYSIQKHIRVLTALLGEFRLPVPKLRIVKPG</sequence>
<name>A0A916R082_9RHOB</name>
<reference evidence="1" key="1">
    <citation type="journal article" date="2014" name="Int. J. Syst. Evol. Microbiol.">
        <title>Complete genome sequence of Corynebacterium casei LMG S-19264T (=DSM 44701T), isolated from a smear-ripened cheese.</title>
        <authorList>
            <consortium name="US DOE Joint Genome Institute (JGI-PGF)"/>
            <person name="Walter F."/>
            <person name="Albersmeier A."/>
            <person name="Kalinowski J."/>
            <person name="Ruckert C."/>
        </authorList>
    </citation>
    <scope>NUCLEOTIDE SEQUENCE</scope>
    <source>
        <strain evidence="1">CGMCC 1.15880</strain>
    </source>
</reference>
<dbReference type="InterPro" id="IPR045516">
    <property type="entry name" value="DUF6477"/>
</dbReference>
<comment type="caution">
    <text evidence="1">The sequence shown here is derived from an EMBL/GenBank/DDBJ whole genome shotgun (WGS) entry which is preliminary data.</text>
</comment>
<dbReference type="Proteomes" id="UP000628017">
    <property type="component" value="Unassembled WGS sequence"/>
</dbReference>
<accession>A0A916R082</accession>
<proteinExistence type="predicted"/>
<dbReference type="Pfam" id="PF20083">
    <property type="entry name" value="DUF6477"/>
    <property type="match status" value="1"/>
</dbReference>
<dbReference type="EMBL" id="BMKA01000003">
    <property type="protein sequence ID" value="GGA24120.1"/>
    <property type="molecule type" value="Genomic_DNA"/>
</dbReference>
<keyword evidence="2" id="KW-1185">Reference proteome</keyword>
<organism evidence="1 2">
    <name type="scientific">Neptunicoccus cionae</name>
    <dbReference type="NCBI Taxonomy" id="2035344"/>
    <lineage>
        <taxon>Bacteria</taxon>
        <taxon>Pseudomonadati</taxon>
        <taxon>Pseudomonadota</taxon>
        <taxon>Alphaproteobacteria</taxon>
        <taxon>Rhodobacterales</taxon>
        <taxon>Paracoccaceae</taxon>
        <taxon>Neptunicoccus</taxon>
    </lineage>
</organism>
<dbReference type="RefSeq" id="WP_188676096.1">
    <property type="nucleotide sequence ID" value="NZ_BMKA01000003.1"/>
</dbReference>
<evidence type="ECO:0000313" key="2">
    <source>
        <dbReference type="Proteomes" id="UP000628017"/>
    </source>
</evidence>
<reference evidence="1" key="2">
    <citation type="submission" date="2020-09" db="EMBL/GenBank/DDBJ databases">
        <authorList>
            <person name="Sun Q."/>
            <person name="Zhou Y."/>
        </authorList>
    </citation>
    <scope>NUCLEOTIDE SEQUENCE</scope>
    <source>
        <strain evidence="1">CGMCC 1.15880</strain>
    </source>
</reference>
<gene>
    <name evidence="1" type="ORF">GCM10011498_26380</name>
</gene>
<protein>
    <submittedName>
        <fullName evidence="1">Uncharacterized protein</fullName>
    </submittedName>
</protein>